<dbReference type="Proteomes" id="UP000245080">
    <property type="component" value="Unassembled WGS sequence"/>
</dbReference>
<evidence type="ECO:0000256" key="3">
    <source>
        <dbReference type="ARBA" id="ARBA00022519"/>
    </source>
</evidence>
<protein>
    <submittedName>
        <fullName evidence="10">Spermidine/putrescine ABC transporter ATP-binding protein</fullName>
    </submittedName>
</protein>
<evidence type="ECO:0000256" key="4">
    <source>
        <dbReference type="ARBA" id="ARBA00022592"/>
    </source>
</evidence>
<keyword evidence="3" id="KW-0997">Cell inner membrane</keyword>
<keyword evidence="11" id="KW-1185">Reference proteome</keyword>
<dbReference type="EMBL" id="QCXQ01000003">
    <property type="protein sequence ID" value="PWF99774.1"/>
    <property type="molecule type" value="Genomic_DNA"/>
</dbReference>
<dbReference type="PANTHER" id="PTHR43423">
    <property type="entry name" value="ABC TRANSPORTER I FAMILY MEMBER 17"/>
    <property type="match status" value="1"/>
</dbReference>
<dbReference type="SUPFAM" id="SSF52540">
    <property type="entry name" value="P-loop containing nucleoside triphosphate hydrolases"/>
    <property type="match status" value="1"/>
</dbReference>
<evidence type="ECO:0000256" key="7">
    <source>
        <dbReference type="ARBA" id="ARBA00022967"/>
    </source>
</evidence>
<dbReference type="GO" id="GO:0016887">
    <property type="term" value="F:ATP hydrolysis activity"/>
    <property type="evidence" value="ECO:0007669"/>
    <property type="project" value="InterPro"/>
</dbReference>
<dbReference type="PANTHER" id="PTHR43423:SF12">
    <property type="entry name" value="IRON EXPORT ATP-BINDING PROTEIN FETA-RELATED"/>
    <property type="match status" value="1"/>
</dbReference>
<proteinExistence type="predicted"/>
<sequence>MSLIDLENVGFQADGQTILKDISFSVEEQEIVTITGASGSGKSTLVRILSTLQSRTSGTITYKGKSIDDYDPIQYRREVSYCFQQPSLFGDTVKDNLQFPYDIRNQAFDVKRAQEALTAVDLNSNYLDKAITELSGGERQRVAMLRNVMFYPQVLIMDEVTAGLDEDNKQIIHKMMTRFNQNDHITLIIITHDQDEMDHAKRLITIENGQLKGDERRE</sequence>
<dbReference type="PROSITE" id="PS00211">
    <property type="entry name" value="ABC_TRANSPORTER_1"/>
    <property type="match status" value="1"/>
</dbReference>
<dbReference type="SMART" id="SM00382">
    <property type="entry name" value="AAA"/>
    <property type="match status" value="1"/>
</dbReference>
<gene>
    <name evidence="10" type="ORF">DCM90_06855</name>
</gene>
<dbReference type="InterPro" id="IPR027417">
    <property type="entry name" value="P-loop_NTPase"/>
</dbReference>
<name>A0A2V1N028_9LACO</name>
<dbReference type="GO" id="GO:0006817">
    <property type="term" value="P:phosphate ion transport"/>
    <property type="evidence" value="ECO:0007669"/>
    <property type="project" value="UniProtKB-KW"/>
</dbReference>
<keyword evidence="7" id="KW-1278">Translocase</keyword>
<evidence type="ECO:0000313" key="10">
    <source>
        <dbReference type="EMBL" id="PWF99774.1"/>
    </source>
</evidence>
<keyword evidence="2" id="KW-1003">Cell membrane</keyword>
<dbReference type="GO" id="GO:0005524">
    <property type="term" value="F:ATP binding"/>
    <property type="evidence" value="ECO:0007669"/>
    <property type="project" value="UniProtKB-KW"/>
</dbReference>
<dbReference type="InterPro" id="IPR003439">
    <property type="entry name" value="ABC_transporter-like_ATP-bd"/>
</dbReference>
<evidence type="ECO:0000313" key="11">
    <source>
        <dbReference type="Proteomes" id="UP000245080"/>
    </source>
</evidence>
<evidence type="ECO:0000259" key="9">
    <source>
        <dbReference type="PROSITE" id="PS50893"/>
    </source>
</evidence>
<evidence type="ECO:0000256" key="6">
    <source>
        <dbReference type="ARBA" id="ARBA00022840"/>
    </source>
</evidence>
<keyword evidence="8" id="KW-0472">Membrane</keyword>
<organism evidence="10 11">
    <name type="scientific">Levilactobacillus bambusae</name>
    <dbReference type="NCBI Taxonomy" id="2024736"/>
    <lineage>
        <taxon>Bacteria</taxon>
        <taxon>Bacillati</taxon>
        <taxon>Bacillota</taxon>
        <taxon>Bacilli</taxon>
        <taxon>Lactobacillales</taxon>
        <taxon>Lactobacillaceae</taxon>
        <taxon>Levilactobacillus</taxon>
    </lineage>
</organism>
<accession>A0A2V1N028</accession>
<keyword evidence="4" id="KW-0592">Phosphate transport</keyword>
<dbReference type="PROSITE" id="PS50893">
    <property type="entry name" value="ABC_TRANSPORTER_2"/>
    <property type="match status" value="1"/>
</dbReference>
<dbReference type="Pfam" id="PF00005">
    <property type="entry name" value="ABC_tran"/>
    <property type="match status" value="1"/>
</dbReference>
<evidence type="ECO:0000256" key="1">
    <source>
        <dbReference type="ARBA" id="ARBA00022448"/>
    </source>
</evidence>
<comment type="caution">
    <text evidence="10">The sequence shown here is derived from an EMBL/GenBank/DDBJ whole genome shotgun (WGS) entry which is preliminary data.</text>
</comment>
<keyword evidence="1" id="KW-0813">Transport</keyword>
<reference evidence="10 11" key="1">
    <citation type="journal article" date="2018" name="Int. J. Syst. Evol. Microbiol.">
        <title>Lactobacillus bambusae sp. nov., isolated from a traditional fermented Ma-bamboo shoots of Taiwan.</title>
        <authorList>
            <person name="Wang L.-T."/>
        </authorList>
    </citation>
    <scope>NUCLEOTIDE SEQUENCE [LARGE SCALE GENOMIC DNA]</scope>
    <source>
        <strain evidence="10 11">BS-W1</strain>
    </source>
</reference>
<evidence type="ECO:0000256" key="8">
    <source>
        <dbReference type="ARBA" id="ARBA00023136"/>
    </source>
</evidence>
<dbReference type="AlphaFoldDB" id="A0A2V1N028"/>
<feature type="domain" description="ABC transporter" evidence="9">
    <location>
        <begin position="4"/>
        <end position="218"/>
    </location>
</feature>
<keyword evidence="6 10" id="KW-0067">ATP-binding</keyword>
<evidence type="ECO:0000256" key="5">
    <source>
        <dbReference type="ARBA" id="ARBA00022741"/>
    </source>
</evidence>
<keyword evidence="5" id="KW-0547">Nucleotide-binding</keyword>
<dbReference type="InterPro" id="IPR017871">
    <property type="entry name" value="ABC_transporter-like_CS"/>
</dbReference>
<dbReference type="InterPro" id="IPR003593">
    <property type="entry name" value="AAA+_ATPase"/>
</dbReference>
<dbReference type="OrthoDB" id="9785080at2"/>
<dbReference type="Gene3D" id="3.40.50.300">
    <property type="entry name" value="P-loop containing nucleotide triphosphate hydrolases"/>
    <property type="match status" value="1"/>
</dbReference>
<evidence type="ECO:0000256" key="2">
    <source>
        <dbReference type="ARBA" id="ARBA00022475"/>
    </source>
</evidence>